<accession>A0ABQ2JZY8</accession>
<sequence>MPGLDRFLEAQRDIYDRAHDEIVAGAKQSHWMWFIFPQIAGLGRSANARFYALSGLEEARDYLAHPILSKRLEQCTDAMLTWAGKKTAEAILGDIDALKLRSSITLFDAAARSASEEGPYADVLTAFYEGQCDPRTLDLLDSGTA</sequence>
<dbReference type="Gene3D" id="1.25.40.380">
    <property type="entry name" value="Protein of unknown function DUF1810"/>
    <property type="match status" value="1"/>
</dbReference>
<proteinExistence type="predicted"/>
<dbReference type="SUPFAM" id="SSF140736">
    <property type="entry name" value="Rv1873-like"/>
    <property type="match status" value="1"/>
</dbReference>
<keyword evidence="2" id="KW-1185">Reference proteome</keyword>
<organism evidence="1 2">
    <name type="scientific">Novosphingobium indicum</name>
    <dbReference type="NCBI Taxonomy" id="462949"/>
    <lineage>
        <taxon>Bacteria</taxon>
        <taxon>Pseudomonadati</taxon>
        <taxon>Pseudomonadota</taxon>
        <taxon>Alphaproteobacteria</taxon>
        <taxon>Sphingomonadales</taxon>
        <taxon>Sphingomonadaceae</taxon>
        <taxon>Novosphingobium</taxon>
    </lineage>
</organism>
<dbReference type="Pfam" id="PF08837">
    <property type="entry name" value="DUF1810"/>
    <property type="match status" value="1"/>
</dbReference>
<name>A0ABQ2JZY8_9SPHN</name>
<evidence type="ECO:0008006" key="3">
    <source>
        <dbReference type="Google" id="ProtNLM"/>
    </source>
</evidence>
<protein>
    <recommendedName>
        <fullName evidence="3">Calpastatin</fullName>
    </recommendedName>
</protein>
<dbReference type="Proteomes" id="UP000605099">
    <property type="component" value="Unassembled WGS sequence"/>
</dbReference>
<dbReference type="PIRSF" id="PIRSF008546">
    <property type="entry name" value="UCP008546"/>
    <property type="match status" value="1"/>
</dbReference>
<evidence type="ECO:0000313" key="1">
    <source>
        <dbReference type="EMBL" id="GGN59901.1"/>
    </source>
</evidence>
<dbReference type="InterPro" id="IPR036287">
    <property type="entry name" value="Rv1873-like_sf"/>
</dbReference>
<dbReference type="EMBL" id="BMLK01000028">
    <property type="protein sequence ID" value="GGN59901.1"/>
    <property type="molecule type" value="Genomic_DNA"/>
</dbReference>
<comment type="caution">
    <text evidence="1">The sequence shown here is derived from an EMBL/GenBank/DDBJ whole genome shotgun (WGS) entry which is preliminary data.</text>
</comment>
<dbReference type="InterPro" id="IPR014937">
    <property type="entry name" value="DUF1810"/>
</dbReference>
<gene>
    <name evidence="1" type="ORF">GCM10011349_40910</name>
</gene>
<evidence type="ECO:0000313" key="2">
    <source>
        <dbReference type="Proteomes" id="UP000605099"/>
    </source>
</evidence>
<reference evidence="2" key="1">
    <citation type="journal article" date="2019" name="Int. J. Syst. Evol. Microbiol.">
        <title>The Global Catalogue of Microorganisms (GCM) 10K type strain sequencing project: providing services to taxonomists for standard genome sequencing and annotation.</title>
        <authorList>
            <consortium name="The Broad Institute Genomics Platform"/>
            <consortium name="The Broad Institute Genome Sequencing Center for Infectious Disease"/>
            <person name="Wu L."/>
            <person name="Ma J."/>
        </authorList>
    </citation>
    <scope>NUCLEOTIDE SEQUENCE [LARGE SCALE GENOMIC DNA]</scope>
    <source>
        <strain evidence="2">CGMCC 1.6784</strain>
    </source>
</reference>
<dbReference type="RefSeq" id="WP_188822791.1">
    <property type="nucleotide sequence ID" value="NZ_BMLK01000028.1"/>
</dbReference>